<comment type="caution">
    <text evidence="2">The sequence shown here is derived from an EMBL/GenBank/DDBJ whole genome shotgun (WGS) entry which is preliminary data.</text>
</comment>
<evidence type="ECO:0000313" key="3">
    <source>
        <dbReference type="Proteomes" id="UP000540568"/>
    </source>
</evidence>
<gene>
    <name evidence="2" type="ORF">FHX71_003076</name>
</gene>
<name>A0A7W3JAE5_9MICO</name>
<sequence length="99" mass="11563">MPRRRTPQEKKQLSLLNDRRNNYGENSKASRKNIPRNKAFVNRANRHADRQALVIALGSHDAEQGERADLTVRGRRRRVWRKWPDISLGQVLAGRSEHE</sequence>
<accession>A0A7W3JAE5</accession>
<dbReference type="Proteomes" id="UP000540568">
    <property type="component" value="Unassembled WGS sequence"/>
</dbReference>
<evidence type="ECO:0000313" key="2">
    <source>
        <dbReference type="EMBL" id="MBA8809134.1"/>
    </source>
</evidence>
<proteinExistence type="predicted"/>
<dbReference type="RefSeq" id="WP_182617776.1">
    <property type="nucleotide sequence ID" value="NZ_BAAATF010000003.1"/>
</dbReference>
<feature type="region of interest" description="Disordered" evidence="1">
    <location>
        <begin position="1"/>
        <end position="37"/>
    </location>
</feature>
<feature type="compositionally biased region" description="Basic and acidic residues" evidence="1">
    <location>
        <begin position="1"/>
        <end position="22"/>
    </location>
</feature>
<keyword evidence="3" id="KW-1185">Reference proteome</keyword>
<protein>
    <submittedName>
        <fullName evidence="2">Uncharacterized protein</fullName>
    </submittedName>
</protein>
<evidence type="ECO:0000256" key="1">
    <source>
        <dbReference type="SAM" id="MobiDB-lite"/>
    </source>
</evidence>
<dbReference type="EMBL" id="JACGWV010000001">
    <property type="protein sequence ID" value="MBA8809134.1"/>
    <property type="molecule type" value="Genomic_DNA"/>
</dbReference>
<organism evidence="2 3">
    <name type="scientific">Promicromonospora sukumoe</name>
    <dbReference type="NCBI Taxonomy" id="88382"/>
    <lineage>
        <taxon>Bacteria</taxon>
        <taxon>Bacillati</taxon>
        <taxon>Actinomycetota</taxon>
        <taxon>Actinomycetes</taxon>
        <taxon>Micrococcales</taxon>
        <taxon>Promicromonosporaceae</taxon>
        <taxon>Promicromonospora</taxon>
    </lineage>
</organism>
<dbReference type="AlphaFoldDB" id="A0A7W3JAE5"/>
<reference evidence="2 3" key="1">
    <citation type="submission" date="2020-07" db="EMBL/GenBank/DDBJ databases">
        <title>Sequencing the genomes of 1000 actinobacteria strains.</title>
        <authorList>
            <person name="Klenk H.-P."/>
        </authorList>
    </citation>
    <scope>NUCLEOTIDE SEQUENCE [LARGE SCALE GENOMIC DNA]</scope>
    <source>
        <strain evidence="2 3">DSM 44121</strain>
    </source>
</reference>